<keyword evidence="9" id="KW-0547">Nucleotide-binding</keyword>
<proteinExistence type="inferred from homology"/>
<evidence type="ECO:0000313" key="17">
    <source>
        <dbReference type="EMBL" id="EKO39818.1"/>
    </source>
</evidence>
<keyword evidence="12" id="KW-0460">Magnesium</keyword>
<evidence type="ECO:0000256" key="1">
    <source>
        <dbReference type="ARBA" id="ARBA00001946"/>
    </source>
</evidence>
<sequence>MRLPVWINPRNWRRKKPPVPFSVLFKKFKSILERNNAILELIADMGDKLGGDYIYDRQYILSSCEKLGDQVFKLVSDLSFLCQRKNVALFNAFEGIQHRIAEELAGRRTLSRTDHILPLAELTHDLADEGGNKMASLGDIRNILGFAVPEGFVITAGAYFEAMEQAGLRRLAAETTRRLCADGGQDLAEESRRLRQAILAMPLPKGLVRAVEQAAKQLSGNGRELLAVRSSAWGEDGESSFAGMYESVLGVAAGDILDAYRQVLASLFCEQALRYRLHHDQCAEEPAMAVGVMPMVAAAVSGGLYTYAPLGEQDQAMVVSAAWGLGKPIVDGTAETDTFLLSREPPHKLLSADISCKSTQLSLDPQGGTRTLEVTGPARDASCLSDEQLARLARTAMNLERFFKRPLDVEWAITSQGDLLLLQARPLSIRPRACALAPDAAEAAREAPVLLSGKGITAMGGVASGPVQLVGEGEDLSDFPYGAILVSRHSSPRFAKVMPKCRGIITDVGSATGHMATIARELRVPTLVGAGPATRTLRQGQEITLDADHVVVYEGLVEALCRNELVREDVFEESWEYRTLKRVLRHVSPLTLLDPQSEAFRPENCKTFHDIARYVHQRAVDKLIGLAETHQEITQGAPRKLDTRLPLGLTVIDVEGGLDPAAGPGIEEKDIRCRPLKTILDGMTMTGMWETAPVGVDMGSFMSSLTRTFGADMAHPARLGRNLAVISKEYLNLHLRLGYHFTVVDAYLGGSINDNVIFFRFMGGVTDLTRRSRRASLVAAVLEQFDFVVEIKGDMVTGRVKKHPTRAMLDKMFMLGGLIGYTRQLDARLDSDEAGQRHLETFFNRLAAVKETRE</sequence>
<evidence type="ECO:0000313" key="18">
    <source>
        <dbReference type="Proteomes" id="UP000006272"/>
    </source>
</evidence>
<evidence type="ECO:0000256" key="8">
    <source>
        <dbReference type="ARBA" id="ARBA00022723"/>
    </source>
</evidence>
<dbReference type="Gene3D" id="3.30.1490.20">
    <property type="entry name" value="ATP-grasp fold, A domain"/>
    <property type="match status" value="1"/>
</dbReference>
<evidence type="ECO:0000256" key="12">
    <source>
        <dbReference type="ARBA" id="ARBA00022842"/>
    </source>
</evidence>
<evidence type="ECO:0000256" key="7">
    <source>
        <dbReference type="ARBA" id="ARBA00022679"/>
    </source>
</evidence>
<evidence type="ECO:0000256" key="4">
    <source>
        <dbReference type="ARBA" id="ARBA00007837"/>
    </source>
</evidence>
<comment type="caution">
    <text evidence="17">The sequence shown here is derived from an EMBL/GenBank/DDBJ whole genome shotgun (WGS) entry which is preliminary data.</text>
</comment>
<evidence type="ECO:0000256" key="13">
    <source>
        <dbReference type="ARBA" id="ARBA00033470"/>
    </source>
</evidence>
<dbReference type="InterPro" id="IPR013815">
    <property type="entry name" value="ATP_grasp_subdomain_1"/>
</dbReference>
<reference evidence="17 18" key="1">
    <citation type="submission" date="2012-07" db="EMBL/GenBank/DDBJ databases">
        <title>Draft genome sequence of Desulfovibrio magneticus str. Maddingley MBC34 obtained from a metagenomic sequence of a methanogenic enrichment isolated from coal-seam formation water in Victoria, Australia.</title>
        <authorList>
            <person name="Greenfield P."/>
            <person name="Hendry P."/>
            <person name="Li D."/>
            <person name="Rosewarne C.P."/>
            <person name="Tran-Dinh N."/>
            <person name="Elbourne L.D.H."/>
            <person name="Paulsen I.T."/>
            <person name="Midgley D.J."/>
        </authorList>
    </citation>
    <scope>NUCLEOTIDE SEQUENCE [LARGE SCALE GENOMIC DNA]</scope>
    <source>
        <strain evidence="18">Maddingley MBC34</strain>
    </source>
</reference>
<evidence type="ECO:0000256" key="5">
    <source>
        <dbReference type="ARBA" id="ARBA00011996"/>
    </source>
</evidence>
<keyword evidence="8" id="KW-0479">Metal-binding</keyword>
<dbReference type="AlphaFoldDB" id="K6HBE7"/>
<dbReference type="InterPro" id="IPR002192">
    <property type="entry name" value="PPDK_AMP/ATP-bd"/>
</dbReference>
<dbReference type="InterPro" id="IPR006319">
    <property type="entry name" value="PEP_synth"/>
</dbReference>
<dbReference type="Pfam" id="PF01326">
    <property type="entry name" value="PPDK_N"/>
    <property type="match status" value="1"/>
</dbReference>
<evidence type="ECO:0000256" key="10">
    <source>
        <dbReference type="ARBA" id="ARBA00022777"/>
    </source>
</evidence>
<dbReference type="EMBL" id="ALAO01000114">
    <property type="protein sequence ID" value="EKO39818.1"/>
    <property type="molecule type" value="Genomic_DNA"/>
</dbReference>
<gene>
    <name evidence="17" type="ORF">B193_1444</name>
</gene>
<comment type="cofactor">
    <cofactor evidence="1">
        <name>Mg(2+)</name>
        <dbReference type="ChEBI" id="CHEBI:18420"/>
    </cofactor>
</comment>
<organism evidence="17 18">
    <name type="scientific">Solidesulfovibrio magneticus str. Maddingley MBC34</name>
    <dbReference type="NCBI Taxonomy" id="1206767"/>
    <lineage>
        <taxon>Bacteria</taxon>
        <taxon>Pseudomonadati</taxon>
        <taxon>Thermodesulfobacteriota</taxon>
        <taxon>Desulfovibrionia</taxon>
        <taxon>Desulfovibrionales</taxon>
        <taxon>Desulfovibrionaceae</taxon>
        <taxon>Solidesulfovibrio</taxon>
    </lineage>
</organism>
<dbReference type="PANTHER" id="PTHR43030">
    <property type="entry name" value="PHOSPHOENOLPYRUVATE SYNTHASE"/>
    <property type="match status" value="1"/>
</dbReference>
<keyword evidence="10 17" id="KW-0418">Kinase</keyword>
<comment type="pathway">
    <text evidence="3">Carbohydrate biosynthesis; gluconeogenesis.</text>
</comment>
<dbReference type="SUPFAM" id="SSF52009">
    <property type="entry name" value="Phosphohistidine domain"/>
    <property type="match status" value="1"/>
</dbReference>
<dbReference type="Gene3D" id="3.50.30.10">
    <property type="entry name" value="Phosphohistidine domain"/>
    <property type="match status" value="1"/>
</dbReference>
<feature type="domain" description="Pyruvate phosphate dikinase AMP/ATP-binding" evidence="16">
    <location>
        <begin position="131"/>
        <end position="433"/>
    </location>
</feature>
<dbReference type="InterPro" id="IPR008279">
    <property type="entry name" value="PEP-util_enz_mobile_dom"/>
</dbReference>
<evidence type="ECO:0000259" key="15">
    <source>
        <dbReference type="Pfam" id="PF00391"/>
    </source>
</evidence>
<dbReference type="GO" id="GO:0008986">
    <property type="term" value="F:pyruvate, water dikinase activity"/>
    <property type="evidence" value="ECO:0007669"/>
    <property type="project" value="UniProtKB-EC"/>
</dbReference>
<dbReference type="PANTHER" id="PTHR43030:SF1">
    <property type="entry name" value="PHOSPHOENOLPYRUVATE SYNTHASE"/>
    <property type="match status" value="1"/>
</dbReference>
<dbReference type="PATRIC" id="fig|1206767.3.peg.1405"/>
<dbReference type="Pfam" id="PF00391">
    <property type="entry name" value="PEP-utilizers"/>
    <property type="match status" value="1"/>
</dbReference>
<dbReference type="SUPFAM" id="SSF56059">
    <property type="entry name" value="Glutathione synthetase ATP-binding domain-like"/>
    <property type="match status" value="1"/>
</dbReference>
<comment type="similarity">
    <text evidence="4">Belongs to the PEP-utilizing enzyme family.</text>
</comment>
<evidence type="ECO:0000256" key="14">
    <source>
        <dbReference type="ARBA" id="ARBA00047700"/>
    </source>
</evidence>
<evidence type="ECO:0000259" key="16">
    <source>
        <dbReference type="Pfam" id="PF01326"/>
    </source>
</evidence>
<evidence type="ECO:0000256" key="2">
    <source>
        <dbReference type="ARBA" id="ARBA00002988"/>
    </source>
</evidence>
<keyword evidence="7" id="KW-0808">Transferase</keyword>
<dbReference type="GO" id="GO:0006094">
    <property type="term" value="P:gluconeogenesis"/>
    <property type="evidence" value="ECO:0007669"/>
    <property type="project" value="UniProtKB-UniPathway"/>
</dbReference>
<protein>
    <recommendedName>
        <fullName evidence="6">Phosphoenolpyruvate synthase</fullName>
        <ecNumber evidence="5">2.7.9.2</ecNumber>
    </recommendedName>
    <alternativeName>
        <fullName evidence="13">Pyruvate, water dikinase</fullName>
    </alternativeName>
</protein>
<evidence type="ECO:0000256" key="9">
    <source>
        <dbReference type="ARBA" id="ARBA00022741"/>
    </source>
</evidence>
<keyword evidence="11" id="KW-0067">ATP-binding</keyword>
<evidence type="ECO:0000256" key="11">
    <source>
        <dbReference type="ARBA" id="ARBA00022840"/>
    </source>
</evidence>
<dbReference type="Gene3D" id="3.30.470.20">
    <property type="entry name" value="ATP-grasp fold, B domain"/>
    <property type="match status" value="1"/>
</dbReference>
<evidence type="ECO:0000256" key="3">
    <source>
        <dbReference type="ARBA" id="ARBA00004742"/>
    </source>
</evidence>
<keyword evidence="17" id="KW-0670">Pyruvate</keyword>
<dbReference type="InterPro" id="IPR036637">
    <property type="entry name" value="Phosphohistidine_dom_sf"/>
</dbReference>
<accession>K6HBE7</accession>
<evidence type="ECO:0000256" key="6">
    <source>
        <dbReference type="ARBA" id="ARBA00021623"/>
    </source>
</evidence>
<dbReference type="Proteomes" id="UP000006272">
    <property type="component" value="Unassembled WGS sequence"/>
</dbReference>
<name>K6HBE7_9BACT</name>
<feature type="domain" description="PEP-utilising enzyme mobile" evidence="15">
    <location>
        <begin position="480"/>
        <end position="548"/>
    </location>
</feature>
<dbReference type="EC" id="2.7.9.2" evidence="5"/>
<comment type="catalytic activity">
    <reaction evidence="14">
        <text>pyruvate + ATP + H2O = phosphoenolpyruvate + AMP + phosphate + 2 H(+)</text>
        <dbReference type="Rhea" id="RHEA:11364"/>
        <dbReference type="ChEBI" id="CHEBI:15361"/>
        <dbReference type="ChEBI" id="CHEBI:15377"/>
        <dbReference type="ChEBI" id="CHEBI:15378"/>
        <dbReference type="ChEBI" id="CHEBI:30616"/>
        <dbReference type="ChEBI" id="CHEBI:43474"/>
        <dbReference type="ChEBI" id="CHEBI:58702"/>
        <dbReference type="ChEBI" id="CHEBI:456215"/>
        <dbReference type="EC" id="2.7.9.2"/>
    </reaction>
</comment>
<dbReference type="GO" id="GO:0005524">
    <property type="term" value="F:ATP binding"/>
    <property type="evidence" value="ECO:0007669"/>
    <property type="project" value="UniProtKB-KW"/>
</dbReference>
<dbReference type="UniPathway" id="UPA00138"/>
<comment type="function">
    <text evidence="2">Catalyzes the phosphorylation of pyruvate to phosphoenolpyruvate.</text>
</comment>
<dbReference type="GO" id="GO:0046872">
    <property type="term" value="F:metal ion binding"/>
    <property type="evidence" value="ECO:0007669"/>
    <property type="project" value="UniProtKB-KW"/>
</dbReference>